<dbReference type="GO" id="GO:0003677">
    <property type="term" value="F:DNA binding"/>
    <property type="evidence" value="ECO:0007669"/>
    <property type="project" value="UniProtKB-KW"/>
</dbReference>
<dbReference type="Gene3D" id="1.10.10.10">
    <property type="entry name" value="Winged helix-like DNA-binding domain superfamily/Winged helix DNA-binding domain"/>
    <property type="match status" value="1"/>
</dbReference>
<dbReference type="Pfam" id="PF01638">
    <property type="entry name" value="HxlR"/>
    <property type="match status" value="1"/>
</dbReference>
<evidence type="ECO:0000256" key="3">
    <source>
        <dbReference type="ARBA" id="ARBA00023163"/>
    </source>
</evidence>
<dbReference type="SUPFAM" id="SSF46785">
    <property type="entry name" value="Winged helix' DNA-binding domain"/>
    <property type="match status" value="1"/>
</dbReference>
<proteinExistence type="predicted"/>
<evidence type="ECO:0000256" key="1">
    <source>
        <dbReference type="ARBA" id="ARBA00023015"/>
    </source>
</evidence>
<gene>
    <name evidence="5" type="ORF">SDC9_12482</name>
</gene>
<keyword evidence="3" id="KW-0804">Transcription</keyword>
<comment type="caution">
    <text evidence="5">The sequence shown here is derived from an EMBL/GenBank/DDBJ whole genome shotgun (WGS) entry which is preliminary data.</text>
</comment>
<name>A0A644TIS7_9ZZZZ</name>
<dbReference type="AlphaFoldDB" id="A0A644TIS7"/>
<dbReference type="PANTHER" id="PTHR33204:SF39">
    <property type="entry name" value="TRANSCRIPTIONAL REGULATORY PROTEIN"/>
    <property type="match status" value="1"/>
</dbReference>
<reference evidence="5" key="1">
    <citation type="submission" date="2019-08" db="EMBL/GenBank/DDBJ databases">
        <authorList>
            <person name="Kucharzyk K."/>
            <person name="Murdoch R.W."/>
            <person name="Higgins S."/>
            <person name="Loffler F."/>
        </authorList>
    </citation>
    <scope>NUCLEOTIDE SEQUENCE</scope>
</reference>
<dbReference type="InterPro" id="IPR036388">
    <property type="entry name" value="WH-like_DNA-bd_sf"/>
</dbReference>
<dbReference type="InterPro" id="IPR002577">
    <property type="entry name" value="HTH_HxlR"/>
</dbReference>
<evidence type="ECO:0000256" key="2">
    <source>
        <dbReference type="ARBA" id="ARBA00023125"/>
    </source>
</evidence>
<evidence type="ECO:0000313" key="5">
    <source>
        <dbReference type="EMBL" id="MPL66794.1"/>
    </source>
</evidence>
<keyword evidence="2" id="KW-0238">DNA-binding</keyword>
<keyword evidence="1" id="KW-0805">Transcription regulation</keyword>
<sequence length="156" mass="18148">MEEDAHLKMVFGEQGRITTGGKVEDWDAMLKLSKELCEGLTNDDDGLKREILTHAGNRWSLGVVHILGTSGPLRHGEIRRHFGEITQRMLTRTLRQLERDGLIARHDYHEKPLRVVYEITSLGKEMLIQIMPVWHWIITSSDRFREARSRYESQRG</sequence>
<dbReference type="InterPro" id="IPR036390">
    <property type="entry name" value="WH_DNA-bd_sf"/>
</dbReference>
<evidence type="ECO:0000259" key="4">
    <source>
        <dbReference type="PROSITE" id="PS51118"/>
    </source>
</evidence>
<dbReference type="PROSITE" id="PS51118">
    <property type="entry name" value="HTH_HXLR"/>
    <property type="match status" value="1"/>
</dbReference>
<dbReference type="EMBL" id="VSSQ01000034">
    <property type="protein sequence ID" value="MPL66794.1"/>
    <property type="molecule type" value="Genomic_DNA"/>
</dbReference>
<dbReference type="PANTHER" id="PTHR33204">
    <property type="entry name" value="TRANSCRIPTIONAL REGULATOR, MARR FAMILY"/>
    <property type="match status" value="1"/>
</dbReference>
<protein>
    <recommendedName>
        <fullName evidence="4">HTH hxlR-type domain-containing protein</fullName>
    </recommendedName>
</protein>
<accession>A0A644TIS7</accession>
<organism evidence="5">
    <name type="scientific">bioreactor metagenome</name>
    <dbReference type="NCBI Taxonomy" id="1076179"/>
    <lineage>
        <taxon>unclassified sequences</taxon>
        <taxon>metagenomes</taxon>
        <taxon>ecological metagenomes</taxon>
    </lineage>
</organism>
<feature type="domain" description="HTH hxlR-type" evidence="4">
    <location>
        <begin position="37"/>
        <end position="145"/>
    </location>
</feature>